<gene>
    <name evidence="2" type="ORF">CYY_005506</name>
</gene>
<keyword evidence="1" id="KW-0812">Transmembrane</keyword>
<dbReference type="Proteomes" id="UP000695562">
    <property type="component" value="Unassembled WGS sequence"/>
</dbReference>
<evidence type="ECO:0000313" key="3">
    <source>
        <dbReference type="Proteomes" id="UP000695562"/>
    </source>
</evidence>
<protein>
    <submittedName>
        <fullName evidence="2">Uncharacterized protein</fullName>
    </submittedName>
</protein>
<proteinExistence type="predicted"/>
<dbReference type="EMBL" id="AJWJ01000221">
    <property type="protein sequence ID" value="KAF2073189.1"/>
    <property type="molecule type" value="Genomic_DNA"/>
</dbReference>
<keyword evidence="1" id="KW-0472">Membrane</keyword>
<dbReference type="PANTHER" id="PTHR13132">
    <property type="entry name" value="ALPHA- 1,6 -FUCOSYLTRANSFERASE"/>
    <property type="match status" value="1"/>
</dbReference>
<sequence>MMRRKSRIFNYFIIIVSILVVLFVLLFYYHYYLCNKTADRRDDRKHLSSLYNHQNDVKLHRYEVIHIQLSNNSNREEKDKDKGKDADSSWNKYLNHYREFVSSNYINNPDIDKLKSLVILPVPSKKVNLQQRSLFNITDSMIDNHQFIFTANDEYKSDYDEHLNTDTLTIDLYSLADIDTLVKLLFKLHNQTNRSIFIFGPCTLKQAVEKKLDRFLASKRLWTYMYSLDYCRSTISNGNGNKEYGLLVYLRRFKIPFGNLSNFYSTLDALQFRCRGRVPNENTRLLYHIAGDKGMFSTLHFLSYSLTRSLDWYRTLVVQDNLLQFANRFDDIILPISDCKRPSFEKLTEKPDLIQRLNGISKKEYNNDTWVSLIDSDYRVYLDFLHTNQNVPAQEYFQTTFTLRSHVMNWLLRPNHKTRQSIQMAKEKLWLTNNNNNNNNNNNYHKKARDKCITLHVRNGDKVTEANITYFEQYMDKVVEISNHGIIFKDIFLMTDNKTLLDQSFLGRFKPFKFHYLDIHRFDSVHLITKKEKEQQEITIENEQNFNIQEPAKKDNNKKKQHDIGLGLLVETMIAVTDCNYLLGSFSSNIARGIVELIHANTDQNPDNIFNYWLSLDGSKWTLDP</sequence>
<dbReference type="AlphaFoldDB" id="A0A8J4PUZ3"/>
<comment type="caution">
    <text evidence="2">The sequence shown here is derived from an EMBL/GenBank/DDBJ whole genome shotgun (WGS) entry which is preliminary data.</text>
</comment>
<keyword evidence="1" id="KW-1133">Transmembrane helix</keyword>
<reference evidence="2" key="1">
    <citation type="submission" date="2020-01" db="EMBL/GenBank/DDBJ databases">
        <title>Development of genomics and gene disruption for Polysphondylium violaceum indicates a role for the polyketide synthase stlB in stalk morphogenesis.</title>
        <authorList>
            <person name="Narita B."/>
            <person name="Kawabe Y."/>
            <person name="Kin K."/>
            <person name="Saito T."/>
            <person name="Gibbs R."/>
            <person name="Kuspa A."/>
            <person name="Muzny D."/>
            <person name="Queller D."/>
            <person name="Richards S."/>
            <person name="Strassman J."/>
            <person name="Sucgang R."/>
            <person name="Worley K."/>
            <person name="Schaap P."/>
        </authorList>
    </citation>
    <scope>NUCLEOTIDE SEQUENCE</scope>
    <source>
        <strain evidence="2">QSvi11</strain>
    </source>
</reference>
<dbReference type="GO" id="GO:0006487">
    <property type="term" value="P:protein N-linked glycosylation"/>
    <property type="evidence" value="ECO:0007669"/>
    <property type="project" value="TreeGrafter"/>
</dbReference>
<feature type="transmembrane region" description="Helical" evidence="1">
    <location>
        <begin position="12"/>
        <end position="31"/>
    </location>
</feature>
<evidence type="ECO:0000256" key="1">
    <source>
        <dbReference type="SAM" id="Phobius"/>
    </source>
</evidence>
<dbReference type="OrthoDB" id="2014825at2759"/>
<dbReference type="PANTHER" id="PTHR13132:SF29">
    <property type="entry name" value="ALPHA-(1,6)-FUCOSYLTRANSFERASE"/>
    <property type="match status" value="1"/>
</dbReference>
<evidence type="ECO:0000313" key="2">
    <source>
        <dbReference type="EMBL" id="KAF2073189.1"/>
    </source>
</evidence>
<keyword evidence="3" id="KW-1185">Reference proteome</keyword>
<dbReference type="GO" id="GO:0046921">
    <property type="term" value="F:alpha-(1-&gt;6)-fucosyltransferase activity"/>
    <property type="evidence" value="ECO:0007669"/>
    <property type="project" value="TreeGrafter"/>
</dbReference>
<accession>A0A8J4PUZ3</accession>
<name>A0A8J4PUZ3_9MYCE</name>
<organism evidence="2 3">
    <name type="scientific">Polysphondylium violaceum</name>
    <dbReference type="NCBI Taxonomy" id="133409"/>
    <lineage>
        <taxon>Eukaryota</taxon>
        <taxon>Amoebozoa</taxon>
        <taxon>Evosea</taxon>
        <taxon>Eumycetozoa</taxon>
        <taxon>Dictyostelia</taxon>
        <taxon>Dictyosteliales</taxon>
        <taxon>Dictyosteliaceae</taxon>
        <taxon>Polysphondylium</taxon>
    </lineage>
</organism>